<accession>B0C521</accession>
<reference evidence="1 2" key="1">
    <citation type="journal article" date="2008" name="Proc. Natl. Acad. Sci. U.S.A.">
        <title>Niche adaptation and genome expansion in the chlorophyll d-producing cyanobacterium Acaryochloris marina.</title>
        <authorList>
            <person name="Swingley W.D."/>
            <person name="Chen M."/>
            <person name="Cheung P.C."/>
            <person name="Conrad A.L."/>
            <person name="Dejesa L.C."/>
            <person name="Hao J."/>
            <person name="Honchak B.M."/>
            <person name="Karbach L.E."/>
            <person name="Kurdoglu A."/>
            <person name="Lahiri S."/>
            <person name="Mastrian S.D."/>
            <person name="Miyashita H."/>
            <person name="Page L."/>
            <person name="Ramakrishna P."/>
            <person name="Satoh S."/>
            <person name="Sattley W.M."/>
            <person name="Shimada Y."/>
            <person name="Taylor H.L."/>
            <person name="Tomo T."/>
            <person name="Tsuchiya T."/>
            <person name="Wang Z.T."/>
            <person name="Raymond J."/>
            <person name="Mimuro M."/>
            <person name="Blankenship R.E."/>
            <person name="Touchman J.W."/>
        </authorList>
    </citation>
    <scope>NUCLEOTIDE SEQUENCE [LARGE SCALE GENOMIC DNA]</scope>
    <source>
        <strain evidence="2">MBIC 11017</strain>
    </source>
</reference>
<name>B0C521_ACAM1</name>
<dbReference type="EMBL" id="CP000828">
    <property type="protein sequence ID" value="ABW25133.1"/>
    <property type="molecule type" value="Genomic_DNA"/>
</dbReference>
<proteinExistence type="predicted"/>
<evidence type="ECO:0000313" key="2">
    <source>
        <dbReference type="Proteomes" id="UP000000268"/>
    </source>
</evidence>
<dbReference type="AlphaFoldDB" id="B0C521"/>
<dbReference type="KEGG" id="amr:AM1_0045"/>
<dbReference type="HOGENOM" id="CLU_187429_0_0_3"/>
<protein>
    <submittedName>
        <fullName evidence="1">Uncharacterized protein</fullName>
    </submittedName>
</protein>
<dbReference type="Proteomes" id="UP000000268">
    <property type="component" value="Chromosome"/>
</dbReference>
<sequence length="89" mass="10015">MEELVHLTSAGNTYGGCLLILKNEGCHLSSQDFGKDGLIYWAEYKGNTFAANSPVELLGLFTLWKELGSNWNYPSLDIWDEIEEVIEES</sequence>
<keyword evidence="2" id="KW-1185">Reference proteome</keyword>
<dbReference type="RefSeq" id="WP_012160754.1">
    <property type="nucleotide sequence ID" value="NC_009925.1"/>
</dbReference>
<organism evidence="1 2">
    <name type="scientific">Acaryochloris marina (strain MBIC 11017)</name>
    <dbReference type="NCBI Taxonomy" id="329726"/>
    <lineage>
        <taxon>Bacteria</taxon>
        <taxon>Bacillati</taxon>
        <taxon>Cyanobacteriota</taxon>
        <taxon>Cyanophyceae</taxon>
        <taxon>Acaryochloridales</taxon>
        <taxon>Acaryochloridaceae</taxon>
        <taxon>Acaryochloris</taxon>
    </lineage>
</organism>
<gene>
    <name evidence="1" type="ordered locus">AM1_0045</name>
</gene>
<dbReference type="STRING" id="329726.AM1_0045"/>
<evidence type="ECO:0000313" key="1">
    <source>
        <dbReference type="EMBL" id="ABW25133.1"/>
    </source>
</evidence>